<dbReference type="SUPFAM" id="SSF52833">
    <property type="entry name" value="Thioredoxin-like"/>
    <property type="match status" value="1"/>
</dbReference>
<evidence type="ECO:0000313" key="5">
    <source>
        <dbReference type="EMBL" id="ACU13630.1"/>
    </source>
</evidence>
<dbReference type="GeneID" id="100305773"/>
<dbReference type="Gene3D" id="3.40.30.10">
    <property type="entry name" value="Glutaredoxin"/>
    <property type="match status" value="1"/>
</dbReference>
<evidence type="ECO:0000256" key="2">
    <source>
        <dbReference type="ARBA" id="ARBA00023157"/>
    </source>
</evidence>
<dbReference type="InterPro" id="IPR013766">
    <property type="entry name" value="Thioredoxin_domain"/>
</dbReference>
<reference evidence="5" key="1">
    <citation type="submission" date="2009-08" db="EMBL/GenBank/DDBJ databases">
        <authorList>
            <person name="Cheung F."/>
            <person name="Xiao Y."/>
            <person name="Chan A."/>
            <person name="Moskal W."/>
            <person name="Town C.D."/>
        </authorList>
    </citation>
    <scope>NUCLEOTIDE SEQUENCE</scope>
</reference>
<dbReference type="FunFam" id="3.40.30.10:FF:000245">
    <property type="entry name" value="Thioredoxin"/>
    <property type="match status" value="1"/>
</dbReference>
<dbReference type="OrthoDB" id="10263751at2759"/>
<dbReference type="CDD" id="cd02947">
    <property type="entry name" value="TRX_family"/>
    <property type="match status" value="1"/>
</dbReference>
<dbReference type="PANTHER" id="PTHR10438:SF413">
    <property type="entry name" value="THIOREDOXIN H2"/>
    <property type="match status" value="1"/>
</dbReference>
<keyword evidence="1" id="KW-0813">Transport</keyword>
<dbReference type="PANTHER" id="PTHR10438">
    <property type="entry name" value="THIOREDOXIN"/>
    <property type="match status" value="1"/>
</dbReference>
<dbReference type="InterPro" id="IPR050620">
    <property type="entry name" value="Thioredoxin_H-type-like"/>
</dbReference>
<organism evidence="5">
    <name type="scientific">Glycine max</name>
    <name type="common">Soybean</name>
    <name type="synonym">Glycine hispida</name>
    <dbReference type="NCBI Taxonomy" id="3847"/>
    <lineage>
        <taxon>Eukaryota</taxon>
        <taxon>Viridiplantae</taxon>
        <taxon>Streptophyta</taxon>
        <taxon>Embryophyta</taxon>
        <taxon>Tracheophyta</taxon>
        <taxon>Spermatophyta</taxon>
        <taxon>Magnoliopsida</taxon>
        <taxon>eudicotyledons</taxon>
        <taxon>Gunneridae</taxon>
        <taxon>Pentapetalae</taxon>
        <taxon>rosids</taxon>
        <taxon>fabids</taxon>
        <taxon>Fabales</taxon>
        <taxon>Fabaceae</taxon>
        <taxon>Papilionoideae</taxon>
        <taxon>50 kb inversion clade</taxon>
        <taxon>NPAAA clade</taxon>
        <taxon>indigoferoid/millettioid clade</taxon>
        <taxon>Phaseoleae</taxon>
        <taxon>Glycine</taxon>
        <taxon>Glycine subgen. Soja</taxon>
    </lineage>
</organism>
<dbReference type="ExpressionAtlas" id="C6SWK7">
    <property type="expression patterns" value="baseline and differential"/>
</dbReference>
<proteinExistence type="evidence at transcript level"/>
<sequence>MGVLFSSTLEEESPDVKAFHSAERWESYLEKIKESPKLINKNQVVIYFTASWCGPCKFIAPVFNHMAAEFANADFVKIDVDELSGVAKEFKVEAMPTFVWWKEGKEVERVVGANKDELQNKIKKHYQL</sequence>
<name>C6SWK7_SOYBN</name>
<dbReference type="EMBL" id="BT089550">
    <property type="protein sequence ID" value="ACU13630.1"/>
    <property type="molecule type" value="mRNA"/>
</dbReference>
<dbReference type="Pfam" id="PF00085">
    <property type="entry name" value="Thioredoxin"/>
    <property type="match status" value="1"/>
</dbReference>
<keyword evidence="3" id="KW-0676">Redox-active center</keyword>
<protein>
    <recommendedName>
        <fullName evidence="4">Thioredoxin domain-containing protein</fullName>
    </recommendedName>
</protein>
<dbReference type="RefSeq" id="NP_001236481.1">
    <property type="nucleotide sequence ID" value="NM_001249552.3"/>
</dbReference>
<dbReference type="PROSITE" id="PS51352">
    <property type="entry name" value="THIOREDOXIN_2"/>
    <property type="match status" value="1"/>
</dbReference>
<evidence type="ECO:0000256" key="3">
    <source>
        <dbReference type="ARBA" id="ARBA00023284"/>
    </source>
</evidence>
<dbReference type="PRINTS" id="PR00421">
    <property type="entry name" value="THIOREDOXIN"/>
</dbReference>
<accession>C6SWK7</accession>
<dbReference type="PROSITE" id="PS00194">
    <property type="entry name" value="THIOREDOXIN_1"/>
    <property type="match status" value="1"/>
</dbReference>
<keyword evidence="1" id="KW-0249">Electron transport</keyword>
<evidence type="ECO:0000259" key="4">
    <source>
        <dbReference type="PROSITE" id="PS51352"/>
    </source>
</evidence>
<dbReference type="AlphaFoldDB" id="C6SWK7"/>
<feature type="domain" description="Thioredoxin" evidence="4">
    <location>
        <begin position="7"/>
        <end position="127"/>
    </location>
</feature>
<dbReference type="KEGG" id="gmx:100305773"/>
<dbReference type="InterPro" id="IPR017937">
    <property type="entry name" value="Thioredoxin_CS"/>
</dbReference>
<evidence type="ECO:0000256" key="1">
    <source>
        <dbReference type="ARBA" id="ARBA00022982"/>
    </source>
</evidence>
<keyword evidence="2" id="KW-1015">Disulfide bond</keyword>
<dbReference type="InterPro" id="IPR036249">
    <property type="entry name" value="Thioredoxin-like_sf"/>
</dbReference>